<dbReference type="EMBL" id="SRPW01001306">
    <property type="protein sequence ID" value="KAG6003002.1"/>
    <property type="molecule type" value="Genomic_DNA"/>
</dbReference>
<dbReference type="Gene3D" id="1.10.10.1410">
    <property type="match status" value="1"/>
</dbReference>
<evidence type="ECO:0000313" key="4">
    <source>
        <dbReference type="EMBL" id="KAG6003002.1"/>
    </source>
</evidence>
<keyword evidence="3" id="KW-0687">Ribonucleoprotein</keyword>
<sequence length="122" mass="13385">MYTHLHAPEDETALVFKPSRRNFDQGPFSLCVAADAHRGLPIALLPHPTTNLAADLSFIQPPTHDKNLHTMSNAELASSYAALILADDGVEITVSLFYCYCRNANSTYPRRSTADAISKPAR</sequence>
<name>A0A9P7N925_9HYPO</name>
<evidence type="ECO:0000313" key="5">
    <source>
        <dbReference type="Proteomes" id="UP000748025"/>
    </source>
</evidence>
<reference evidence="4" key="1">
    <citation type="journal article" date="2020" name="bioRxiv">
        <title>Whole genome comparisons of ergot fungi reveals the divergence and evolution of species within the genus Claviceps are the result of varying mechanisms driving genome evolution and host range expansion.</title>
        <authorList>
            <person name="Wyka S.A."/>
            <person name="Mondo S.J."/>
            <person name="Liu M."/>
            <person name="Dettman J."/>
            <person name="Nalam V."/>
            <person name="Broders K.D."/>
        </authorList>
    </citation>
    <scope>NUCLEOTIDE SEQUENCE</scope>
    <source>
        <strain evidence="4">CCC 602</strain>
    </source>
</reference>
<gene>
    <name evidence="4" type="ORF">E4U43_000983</name>
</gene>
<keyword evidence="2" id="KW-0689">Ribosomal protein</keyword>
<dbReference type="AlphaFoldDB" id="A0A9P7N925"/>
<evidence type="ECO:0000256" key="3">
    <source>
        <dbReference type="ARBA" id="ARBA00023274"/>
    </source>
</evidence>
<comment type="caution">
    <text evidence="4">The sequence shown here is derived from an EMBL/GenBank/DDBJ whole genome shotgun (WGS) entry which is preliminary data.</text>
</comment>
<dbReference type="Proteomes" id="UP000748025">
    <property type="component" value="Unassembled WGS sequence"/>
</dbReference>
<evidence type="ECO:0000256" key="1">
    <source>
        <dbReference type="ARBA" id="ARBA00005436"/>
    </source>
</evidence>
<evidence type="ECO:0000256" key="2">
    <source>
        <dbReference type="ARBA" id="ARBA00022980"/>
    </source>
</evidence>
<dbReference type="OrthoDB" id="2194681at2759"/>
<dbReference type="GO" id="GO:1990904">
    <property type="term" value="C:ribonucleoprotein complex"/>
    <property type="evidence" value="ECO:0007669"/>
    <property type="project" value="UniProtKB-KW"/>
</dbReference>
<accession>A0A9P7N925</accession>
<proteinExistence type="inferred from homology"/>
<dbReference type="InterPro" id="IPR038716">
    <property type="entry name" value="P1/P2_N_sf"/>
</dbReference>
<organism evidence="4 5">
    <name type="scientific">Claviceps pusilla</name>
    <dbReference type="NCBI Taxonomy" id="123648"/>
    <lineage>
        <taxon>Eukaryota</taxon>
        <taxon>Fungi</taxon>
        <taxon>Dikarya</taxon>
        <taxon>Ascomycota</taxon>
        <taxon>Pezizomycotina</taxon>
        <taxon>Sordariomycetes</taxon>
        <taxon>Hypocreomycetidae</taxon>
        <taxon>Hypocreales</taxon>
        <taxon>Clavicipitaceae</taxon>
        <taxon>Claviceps</taxon>
    </lineage>
</organism>
<protein>
    <submittedName>
        <fullName evidence="4">Uncharacterized protein</fullName>
    </submittedName>
</protein>
<dbReference type="GO" id="GO:0005840">
    <property type="term" value="C:ribosome"/>
    <property type="evidence" value="ECO:0007669"/>
    <property type="project" value="UniProtKB-KW"/>
</dbReference>
<comment type="similarity">
    <text evidence="1">Belongs to the eukaryotic ribosomal protein P1/P2 family.</text>
</comment>
<keyword evidence="5" id="KW-1185">Reference proteome</keyword>